<dbReference type="Proteomes" id="UP001549921">
    <property type="component" value="Unassembled WGS sequence"/>
</dbReference>
<evidence type="ECO:0000256" key="1">
    <source>
        <dbReference type="ARBA" id="ARBA00005964"/>
    </source>
</evidence>
<dbReference type="AlphaFoldDB" id="A0ABD0SHJ9"/>
<dbReference type="InterPro" id="IPR019826">
    <property type="entry name" value="Carboxylesterase_B_AS"/>
</dbReference>
<sequence>MIFAGIWVAGLFAQYPECEVLARTESGWVCGAKRQSASGSDYASFRGVPYAKQPLGELRFQELQPAEPWDGAFNASIEGPSCPFHDIFYSTLQQSQSVAEDCIRVNVHVPYQSLPDPKAEVPTSGGLPIVVFIHGGGWICGSGDSDFNGPEYLVEKGVIVVTFNYRLDVFGFLTLNTAKVPGNNGLRDMLTLLRWVRANARSFGGDPDEVTLGGQSAGSASAHLLSLSPASAGLFKRLWLMSGTAIPSFYTTSPAYSQQVTTAYLTLLGINSTDYDAVHDQLVQMPLEVLNNASGVLLAQLGVTSFVPVVETQIPGVTPILEDDPETLIAKGNGNNITLVVGFTSDECEANRPRLTEINAVALYQANPLAGLNPHLVFTLPANVTAEMAKRVGERYFSDSVVTMDKFIKLCTETYFAYPAIKLARARRANGGAPVYLYKYGYEAEYSVFKIARNLTFTGAGHAEDMNRVFKVNSLPLPKSASDSKMTERMSDLVANFAINNVPSFGSHAWRPVQSQLKYNHVTDPDNHQFTRLENSDEDMVDFFDTLAKL</sequence>
<gene>
    <name evidence="8" type="ORF">ABMA28_007456</name>
</gene>
<keyword evidence="3 6" id="KW-0378">Hydrolase</keyword>
<evidence type="ECO:0000256" key="4">
    <source>
        <dbReference type="ARBA" id="ARBA00023157"/>
    </source>
</evidence>
<dbReference type="Gene3D" id="3.40.50.1820">
    <property type="entry name" value="alpha/beta hydrolase"/>
    <property type="match status" value="1"/>
</dbReference>
<comment type="caution">
    <text evidence="8">The sequence shown here is derived from an EMBL/GenBank/DDBJ whole genome shotgun (WGS) entry which is preliminary data.</text>
</comment>
<dbReference type="PANTHER" id="PTHR11559">
    <property type="entry name" value="CARBOXYLESTERASE"/>
    <property type="match status" value="1"/>
</dbReference>
<protein>
    <recommendedName>
        <fullName evidence="6">Carboxylic ester hydrolase</fullName>
        <ecNumber evidence="6">3.1.1.-</ecNumber>
    </recommendedName>
</protein>
<dbReference type="InterPro" id="IPR029058">
    <property type="entry name" value="AB_hydrolase_fold"/>
</dbReference>
<reference evidence="8 9" key="1">
    <citation type="submission" date="2024-06" db="EMBL/GenBank/DDBJ databases">
        <title>A chromosome-level genome assembly of beet webworm, Loxostege sticticalis.</title>
        <authorList>
            <person name="Zhang Y."/>
        </authorList>
    </citation>
    <scope>NUCLEOTIDE SEQUENCE [LARGE SCALE GENOMIC DNA]</scope>
    <source>
        <strain evidence="8">AQ028</strain>
        <tissue evidence="8">Male pupae</tissue>
    </source>
</reference>
<organism evidence="8 9">
    <name type="scientific">Loxostege sticticalis</name>
    <name type="common">Beet webworm moth</name>
    <dbReference type="NCBI Taxonomy" id="481309"/>
    <lineage>
        <taxon>Eukaryota</taxon>
        <taxon>Metazoa</taxon>
        <taxon>Ecdysozoa</taxon>
        <taxon>Arthropoda</taxon>
        <taxon>Hexapoda</taxon>
        <taxon>Insecta</taxon>
        <taxon>Pterygota</taxon>
        <taxon>Neoptera</taxon>
        <taxon>Endopterygota</taxon>
        <taxon>Lepidoptera</taxon>
        <taxon>Glossata</taxon>
        <taxon>Ditrysia</taxon>
        <taxon>Pyraloidea</taxon>
        <taxon>Crambidae</taxon>
        <taxon>Pyraustinae</taxon>
        <taxon>Loxostege</taxon>
    </lineage>
</organism>
<dbReference type="SUPFAM" id="SSF53474">
    <property type="entry name" value="alpha/beta-Hydrolases"/>
    <property type="match status" value="1"/>
</dbReference>
<evidence type="ECO:0000256" key="2">
    <source>
        <dbReference type="ARBA" id="ARBA00022487"/>
    </source>
</evidence>
<keyword evidence="4" id="KW-1015">Disulfide bond</keyword>
<evidence type="ECO:0000259" key="7">
    <source>
        <dbReference type="Pfam" id="PF00135"/>
    </source>
</evidence>
<keyword evidence="5" id="KW-0325">Glycoprotein</keyword>
<evidence type="ECO:0000256" key="3">
    <source>
        <dbReference type="ARBA" id="ARBA00022801"/>
    </source>
</evidence>
<comment type="similarity">
    <text evidence="1 6">Belongs to the type-B carboxylesterase/lipase family.</text>
</comment>
<proteinExistence type="inferred from homology"/>
<dbReference type="PROSITE" id="PS00122">
    <property type="entry name" value="CARBOXYLESTERASE_B_1"/>
    <property type="match status" value="1"/>
</dbReference>
<dbReference type="InterPro" id="IPR050309">
    <property type="entry name" value="Type-B_Carboxylest/Lipase"/>
</dbReference>
<dbReference type="EMBL" id="JBEDNZ010000020">
    <property type="protein sequence ID" value="KAL0819324.1"/>
    <property type="molecule type" value="Genomic_DNA"/>
</dbReference>
<dbReference type="Pfam" id="PF00135">
    <property type="entry name" value="COesterase"/>
    <property type="match status" value="1"/>
</dbReference>
<feature type="domain" description="Carboxylesterase type B" evidence="7">
    <location>
        <begin position="23"/>
        <end position="527"/>
    </location>
</feature>
<evidence type="ECO:0000313" key="8">
    <source>
        <dbReference type="EMBL" id="KAL0819324.1"/>
    </source>
</evidence>
<evidence type="ECO:0000256" key="6">
    <source>
        <dbReference type="RuleBase" id="RU361235"/>
    </source>
</evidence>
<accession>A0ABD0SHJ9</accession>
<keyword evidence="2" id="KW-0719">Serine esterase</keyword>
<dbReference type="EC" id="3.1.1.-" evidence="6"/>
<name>A0ABD0SHJ9_LOXSC</name>
<evidence type="ECO:0000256" key="5">
    <source>
        <dbReference type="ARBA" id="ARBA00023180"/>
    </source>
</evidence>
<dbReference type="InterPro" id="IPR002018">
    <property type="entry name" value="CarbesteraseB"/>
</dbReference>
<evidence type="ECO:0000313" key="9">
    <source>
        <dbReference type="Proteomes" id="UP001549921"/>
    </source>
</evidence>
<dbReference type="GO" id="GO:0052689">
    <property type="term" value="F:carboxylic ester hydrolase activity"/>
    <property type="evidence" value="ECO:0007669"/>
    <property type="project" value="UniProtKB-KW"/>
</dbReference>